<dbReference type="Pfam" id="PF03413">
    <property type="entry name" value="PepSY"/>
    <property type="match status" value="2"/>
</dbReference>
<keyword evidence="1" id="KW-0472">Membrane</keyword>
<accession>A0A9X3LBR9</accession>
<feature type="transmembrane region" description="Helical" evidence="1">
    <location>
        <begin position="7"/>
        <end position="28"/>
    </location>
</feature>
<feature type="domain" description="PepSY" evidence="2">
    <location>
        <begin position="34"/>
        <end position="85"/>
    </location>
</feature>
<keyword evidence="4" id="KW-1185">Reference proteome</keyword>
<comment type="caution">
    <text evidence="3">The sequence shown here is derived from an EMBL/GenBank/DDBJ whole genome shotgun (WGS) entry which is preliminary data.</text>
</comment>
<dbReference type="AlphaFoldDB" id="A0A9X3LBR9"/>
<name>A0A9X3LBR9_9BACI</name>
<proteinExistence type="predicted"/>
<evidence type="ECO:0000259" key="2">
    <source>
        <dbReference type="Pfam" id="PF03413"/>
    </source>
</evidence>
<keyword evidence="1" id="KW-0812">Transmembrane</keyword>
<evidence type="ECO:0000313" key="4">
    <source>
        <dbReference type="Proteomes" id="UP001152172"/>
    </source>
</evidence>
<evidence type="ECO:0000313" key="3">
    <source>
        <dbReference type="EMBL" id="MCZ8533811.1"/>
    </source>
</evidence>
<organism evidence="3 4">
    <name type="scientific">Psychrobacillus psychrodurans</name>
    <dbReference type="NCBI Taxonomy" id="126157"/>
    <lineage>
        <taxon>Bacteria</taxon>
        <taxon>Bacillati</taxon>
        <taxon>Bacillota</taxon>
        <taxon>Bacilli</taxon>
        <taxon>Bacillales</taxon>
        <taxon>Bacillaceae</taxon>
        <taxon>Psychrobacillus</taxon>
    </lineage>
</organism>
<sequence length="239" mass="26722">MKINKSGWIIGGTILVVLLVFGVLWLSLFSTKALTEKELKETALAKYPGEIIHASKSDNEYQIEIQMENGVYTVRMDTKKGDILSLEQMTTEEVAPPLNKLTKDQIKKEIAALGELKSIHFINNTDTPYYEAIVQKEKEEITLKVDPYNGSIIDSTHAPTEELVTTESTILTEQEALIIAAEHLKGVADDDDDVELHHPSGQTPYYLVEVEIENGENDREAVVQVDAYTGTVKSVDWED</sequence>
<reference evidence="3" key="1">
    <citation type="submission" date="2022-05" db="EMBL/GenBank/DDBJ databases">
        <authorList>
            <person name="Colautti A."/>
            <person name="Iacumin L."/>
        </authorList>
    </citation>
    <scope>NUCLEOTIDE SEQUENCE</scope>
    <source>
        <strain evidence="3">DSM 30747</strain>
    </source>
</reference>
<gene>
    <name evidence="3" type="ORF">M9R61_10865</name>
</gene>
<keyword evidence="1" id="KW-1133">Transmembrane helix</keyword>
<dbReference type="Proteomes" id="UP001152172">
    <property type="component" value="Unassembled WGS sequence"/>
</dbReference>
<dbReference type="Gene3D" id="3.10.450.40">
    <property type="match status" value="2"/>
</dbReference>
<dbReference type="InterPro" id="IPR025711">
    <property type="entry name" value="PepSY"/>
</dbReference>
<protein>
    <submittedName>
        <fullName evidence="3">PepSY domain-containing protein</fullName>
    </submittedName>
</protein>
<feature type="domain" description="PepSY" evidence="2">
    <location>
        <begin position="171"/>
        <end position="232"/>
    </location>
</feature>
<evidence type="ECO:0000256" key="1">
    <source>
        <dbReference type="SAM" id="Phobius"/>
    </source>
</evidence>
<dbReference type="EMBL" id="JAMKBI010000007">
    <property type="protein sequence ID" value="MCZ8533811.1"/>
    <property type="molecule type" value="Genomic_DNA"/>
</dbReference>
<dbReference type="RefSeq" id="WP_269922089.1">
    <property type="nucleotide sequence ID" value="NZ_JAMKBI010000007.1"/>
</dbReference>